<evidence type="ECO:0000256" key="1">
    <source>
        <dbReference type="SAM" id="MobiDB-lite"/>
    </source>
</evidence>
<sequence length="85" mass="8941">MFGLLKMEYGWGWLGADELKMYVNWGSITQEQYDQITGANQATQSSATDSQSAAQSSAAASQTPASSAQPSAQPQSTQSSVTSSN</sequence>
<protein>
    <submittedName>
        <fullName evidence="2">XkdX family protein</fullName>
    </submittedName>
</protein>
<keyword evidence="3" id="KW-1185">Reference proteome</keyword>
<dbReference type="EMBL" id="JAWMWH010000003">
    <property type="protein sequence ID" value="MEJ6401047.1"/>
    <property type="molecule type" value="Genomic_DNA"/>
</dbReference>
<feature type="compositionally biased region" description="Low complexity" evidence="1">
    <location>
        <begin position="41"/>
        <end position="85"/>
    </location>
</feature>
<dbReference type="NCBIfam" id="TIGR01669">
    <property type="entry name" value="phage_XkdX"/>
    <property type="match status" value="1"/>
</dbReference>
<dbReference type="InterPro" id="IPR010022">
    <property type="entry name" value="XkdX"/>
</dbReference>
<reference evidence="2 3" key="1">
    <citation type="submission" date="2023-10" db="EMBL/GenBank/DDBJ databases">
        <title>Nicoliella lavandulae sp. nov. isolated from Lavandula angustifolia flowers.</title>
        <authorList>
            <person name="Alcantara C."/>
            <person name="Zuniga M."/>
            <person name="Landete J.M."/>
            <person name="Monedero V."/>
        </authorList>
    </citation>
    <scope>NUCLEOTIDE SEQUENCE [LARGE SCALE GENOMIC DNA]</scope>
    <source>
        <strain evidence="2 3">Es01</strain>
    </source>
</reference>
<evidence type="ECO:0000313" key="3">
    <source>
        <dbReference type="Proteomes" id="UP001370590"/>
    </source>
</evidence>
<gene>
    <name evidence="2" type="ORF">R4146_07810</name>
</gene>
<proteinExistence type="predicted"/>
<dbReference type="RefSeq" id="WP_339960896.1">
    <property type="nucleotide sequence ID" value="NZ_JAWMWH010000003.1"/>
</dbReference>
<comment type="caution">
    <text evidence="2">The sequence shown here is derived from an EMBL/GenBank/DDBJ whole genome shotgun (WGS) entry which is preliminary data.</text>
</comment>
<dbReference type="Pfam" id="PF09693">
    <property type="entry name" value="Phage_XkdX"/>
    <property type="match status" value="1"/>
</dbReference>
<evidence type="ECO:0000313" key="2">
    <source>
        <dbReference type="EMBL" id="MEJ6401047.1"/>
    </source>
</evidence>
<name>A0ABU8SMC0_9LACO</name>
<accession>A0ABU8SMC0</accession>
<feature type="region of interest" description="Disordered" evidence="1">
    <location>
        <begin position="39"/>
        <end position="85"/>
    </location>
</feature>
<dbReference type="Proteomes" id="UP001370590">
    <property type="component" value="Unassembled WGS sequence"/>
</dbReference>
<organism evidence="2 3">
    <name type="scientific">Nicoliella lavandulae</name>
    <dbReference type="NCBI Taxonomy" id="3082954"/>
    <lineage>
        <taxon>Bacteria</taxon>
        <taxon>Bacillati</taxon>
        <taxon>Bacillota</taxon>
        <taxon>Bacilli</taxon>
        <taxon>Lactobacillales</taxon>
        <taxon>Lactobacillaceae</taxon>
        <taxon>Nicoliella</taxon>
    </lineage>
</organism>